<dbReference type="HAMAP" id="MF_00688">
    <property type="entry name" value="Leu_Phe_trans"/>
    <property type="match status" value="1"/>
</dbReference>
<evidence type="ECO:0000256" key="9">
    <source>
        <dbReference type="ARBA" id="ARBA00061535"/>
    </source>
</evidence>
<dbReference type="InterPro" id="IPR016181">
    <property type="entry name" value="Acyl_CoA_acyltransferase"/>
</dbReference>
<evidence type="ECO:0000313" key="16">
    <source>
        <dbReference type="EMBL" id="UZW76122.1"/>
    </source>
</evidence>
<evidence type="ECO:0000256" key="12">
    <source>
        <dbReference type="ARBA" id="ARBA00077136"/>
    </source>
</evidence>
<gene>
    <name evidence="15 16" type="primary">aat</name>
    <name evidence="16" type="ORF">NNL22_05975</name>
</gene>
<dbReference type="FunFam" id="3.40.630.70:FF:000001">
    <property type="entry name" value="Leucyl/phenylalanyl-tRNA--protein transferase"/>
    <property type="match status" value="1"/>
</dbReference>
<keyword evidence="2 15" id="KW-0963">Cytoplasm</keyword>
<accession>A0A9E8HMM1</accession>
<dbReference type="GO" id="GO:0030163">
    <property type="term" value="P:protein catabolic process"/>
    <property type="evidence" value="ECO:0007669"/>
    <property type="project" value="UniProtKB-UniRule"/>
</dbReference>
<evidence type="ECO:0000256" key="15">
    <source>
        <dbReference type="HAMAP-Rule" id="MF_00688"/>
    </source>
</evidence>
<dbReference type="GO" id="GO:0008914">
    <property type="term" value="F:leucyl-tRNA--protein transferase activity"/>
    <property type="evidence" value="ECO:0007669"/>
    <property type="project" value="UniProtKB-UniRule"/>
</dbReference>
<evidence type="ECO:0000256" key="3">
    <source>
        <dbReference type="ARBA" id="ARBA00022679"/>
    </source>
</evidence>
<protein>
    <recommendedName>
        <fullName evidence="11 15">Leucyl/phenylalanyl-tRNA--protein transferase</fullName>
        <ecNumber evidence="10 15">2.3.2.6</ecNumber>
    </recommendedName>
    <alternativeName>
        <fullName evidence="12 15">L/F-transferase</fullName>
    </alternativeName>
    <alternativeName>
        <fullName evidence="13 15">Leucyltransferase</fullName>
    </alternativeName>
    <alternativeName>
        <fullName evidence="14 15">Phenyalanyltransferase</fullName>
    </alternativeName>
</protein>
<dbReference type="RefSeq" id="WP_251811938.1">
    <property type="nucleotide sequence ID" value="NZ_CP101527.1"/>
</dbReference>
<evidence type="ECO:0000256" key="13">
    <source>
        <dbReference type="ARBA" id="ARBA00077165"/>
    </source>
</evidence>
<dbReference type="PANTHER" id="PTHR30098">
    <property type="entry name" value="LEUCYL/PHENYLALANYL-TRNA--PROTEIN TRANSFERASE"/>
    <property type="match status" value="1"/>
</dbReference>
<evidence type="ECO:0000256" key="8">
    <source>
        <dbReference type="ARBA" id="ARBA00054043"/>
    </source>
</evidence>
<proteinExistence type="inferred from homology"/>
<dbReference type="PANTHER" id="PTHR30098:SF2">
    <property type="entry name" value="LEUCYL_PHENYLALANYL-TRNA--PROTEIN TRANSFERASE"/>
    <property type="match status" value="1"/>
</dbReference>
<dbReference type="InterPro" id="IPR004616">
    <property type="entry name" value="Leu/Phe-tRNA_Trfase"/>
</dbReference>
<evidence type="ECO:0000256" key="6">
    <source>
        <dbReference type="ARBA" id="ARBA00050652"/>
    </source>
</evidence>
<dbReference type="EMBL" id="CP101527">
    <property type="protein sequence ID" value="UZW76122.1"/>
    <property type="molecule type" value="Genomic_DNA"/>
</dbReference>
<name>A0A9E8HMM1_9ALTE</name>
<sequence>MSQIPWLDESLEFPELSAALTEPDGLLAAGGDLSPERIITAYKQGIFPWFSDDQPILWWSPNPRCVVFPDKLHISKSLKKRLNKQQVTVTFDQDFAAVIQHCADTRRGPEEGTWITEDMLEAYIELHHLGVAHSVEVWNGDKLVGGLYGLAIGRCFFGESMFSLETDASKTAFVYLNNQLKDWNYQIIDCQVENPHLLTLGAETIQRSKFQSILKENIDCPPTPHQWEFSWKWSKPGTADNSL</sequence>
<dbReference type="EC" id="2.3.2.6" evidence="10 15"/>
<dbReference type="GO" id="GO:0005737">
    <property type="term" value="C:cytoplasm"/>
    <property type="evidence" value="ECO:0007669"/>
    <property type="project" value="UniProtKB-SubCell"/>
</dbReference>
<comment type="function">
    <text evidence="8 15">Functions in the N-end rule pathway of protein degradation where it conjugates Leu, Phe and, less efficiently, Met from aminoacyl-tRNAs to the N-termini of proteins containing an N-terminal arginine or lysine.</text>
</comment>
<dbReference type="FunFam" id="3.30.70.3550:FF:000001">
    <property type="entry name" value="Leucyl/phenylalanyl-tRNA--protein transferase"/>
    <property type="match status" value="1"/>
</dbReference>
<dbReference type="Gene3D" id="3.40.630.70">
    <property type="entry name" value="Leucyl/phenylalanyl-tRNA-protein transferase, C-terminal domain"/>
    <property type="match status" value="1"/>
</dbReference>
<dbReference type="SUPFAM" id="SSF55729">
    <property type="entry name" value="Acyl-CoA N-acyltransferases (Nat)"/>
    <property type="match status" value="1"/>
</dbReference>
<evidence type="ECO:0000256" key="1">
    <source>
        <dbReference type="ARBA" id="ARBA00004496"/>
    </source>
</evidence>
<dbReference type="KEGG" id="asem:NNL22_05975"/>
<dbReference type="Proteomes" id="UP001164472">
    <property type="component" value="Chromosome"/>
</dbReference>
<dbReference type="NCBIfam" id="TIGR00667">
    <property type="entry name" value="aat"/>
    <property type="match status" value="1"/>
</dbReference>
<evidence type="ECO:0000313" key="17">
    <source>
        <dbReference type="Proteomes" id="UP001164472"/>
    </source>
</evidence>
<evidence type="ECO:0000256" key="14">
    <source>
        <dbReference type="ARBA" id="ARBA00083640"/>
    </source>
</evidence>
<reference evidence="16" key="1">
    <citation type="submission" date="2022-07" db="EMBL/GenBank/DDBJ databases">
        <title>Alkalimarinus sp. nov., isolated from gut of a Alitta virens.</title>
        <authorList>
            <person name="Yang A.I."/>
            <person name="Shin N.-R."/>
        </authorList>
    </citation>
    <scope>NUCLEOTIDE SEQUENCE</scope>
    <source>
        <strain evidence="16">FA028</strain>
    </source>
</reference>
<dbReference type="Gene3D" id="3.30.70.3550">
    <property type="entry name" value="Leucyl/phenylalanyl-tRNA-protein transferase, N-terminal domain"/>
    <property type="match status" value="1"/>
</dbReference>
<keyword evidence="4 15" id="KW-0012">Acyltransferase</keyword>
<dbReference type="AlphaFoldDB" id="A0A9E8HMM1"/>
<dbReference type="Pfam" id="PF03588">
    <property type="entry name" value="Leu_Phe_trans"/>
    <property type="match status" value="1"/>
</dbReference>
<evidence type="ECO:0000256" key="10">
    <source>
        <dbReference type="ARBA" id="ARBA00066767"/>
    </source>
</evidence>
<comment type="catalytic activity">
    <reaction evidence="6 15">
        <text>N-terminal L-arginyl-[protein] + L-leucyl-tRNA(Leu) = N-terminal L-leucyl-L-arginyl-[protein] + tRNA(Leu) + H(+)</text>
        <dbReference type="Rhea" id="RHEA:50416"/>
        <dbReference type="Rhea" id="RHEA-COMP:9613"/>
        <dbReference type="Rhea" id="RHEA-COMP:9622"/>
        <dbReference type="Rhea" id="RHEA-COMP:12672"/>
        <dbReference type="Rhea" id="RHEA-COMP:12673"/>
        <dbReference type="ChEBI" id="CHEBI:15378"/>
        <dbReference type="ChEBI" id="CHEBI:64719"/>
        <dbReference type="ChEBI" id="CHEBI:78442"/>
        <dbReference type="ChEBI" id="CHEBI:78494"/>
        <dbReference type="ChEBI" id="CHEBI:133044"/>
        <dbReference type="EC" id="2.3.2.6"/>
    </reaction>
</comment>
<evidence type="ECO:0000256" key="7">
    <source>
        <dbReference type="ARBA" id="ARBA00051538"/>
    </source>
</evidence>
<evidence type="ECO:0000256" key="11">
    <source>
        <dbReference type="ARBA" id="ARBA00074372"/>
    </source>
</evidence>
<keyword evidence="3 15" id="KW-0808">Transferase</keyword>
<comment type="catalytic activity">
    <reaction evidence="7 15">
        <text>N-terminal L-lysyl-[protein] + L-leucyl-tRNA(Leu) = N-terminal L-leucyl-L-lysyl-[protein] + tRNA(Leu) + H(+)</text>
        <dbReference type="Rhea" id="RHEA:12340"/>
        <dbReference type="Rhea" id="RHEA-COMP:9613"/>
        <dbReference type="Rhea" id="RHEA-COMP:9622"/>
        <dbReference type="Rhea" id="RHEA-COMP:12670"/>
        <dbReference type="Rhea" id="RHEA-COMP:12671"/>
        <dbReference type="ChEBI" id="CHEBI:15378"/>
        <dbReference type="ChEBI" id="CHEBI:65249"/>
        <dbReference type="ChEBI" id="CHEBI:78442"/>
        <dbReference type="ChEBI" id="CHEBI:78494"/>
        <dbReference type="ChEBI" id="CHEBI:133043"/>
        <dbReference type="EC" id="2.3.2.6"/>
    </reaction>
</comment>
<dbReference type="InterPro" id="IPR042221">
    <property type="entry name" value="Leu/Phe-tRNA_Trfase_N"/>
</dbReference>
<evidence type="ECO:0000256" key="2">
    <source>
        <dbReference type="ARBA" id="ARBA00022490"/>
    </source>
</evidence>
<dbReference type="InterPro" id="IPR042203">
    <property type="entry name" value="Leu/Phe-tRNA_Trfase_C"/>
</dbReference>
<evidence type="ECO:0000256" key="4">
    <source>
        <dbReference type="ARBA" id="ARBA00023315"/>
    </source>
</evidence>
<organism evidence="16 17">
    <name type="scientific">Alkalimarinus sediminis</name>
    <dbReference type="NCBI Taxonomy" id="1632866"/>
    <lineage>
        <taxon>Bacteria</taxon>
        <taxon>Pseudomonadati</taxon>
        <taxon>Pseudomonadota</taxon>
        <taxon>Gammaproteobacteria</taxon>
        <taxon>Alteromonadales</taxon>
        <taxon>Alteromonadaceae</taxon>
        <taxon>Alkalimarinus</taxon>
    </lineage>
</organism>
<comment type="catalytic activity">
    <reaction evidence="5 15">
        <text>L-phenylalanyl-tRNA(Phe) + an N-terminal L-alpha-aminoacyl-[protein] = an N-terminal L-phenylalanyl-L-alpha-aminoacyl-[protein] + tRNA(Phe)</text>
        <dbReference type="Rhea" id="RHEA:43632"/>
        <dbReference type="Rhea" id="RHEA-COMP:9668"/>
        <dbReference type="Rhea" id="RHEA-COMP:9699"/>
        <dbReference type="Rhea" id="RHEA-COMP:10636"/>
        <dbReference type="Rhea" id="RHEA-COMP:10637"/>
        <dbReference type="ChEBI" id="CHEBI:78442"/>
        <dbReference type="ChEBI" id="CHEBI:78531"/>
        <dbReference type="ChEBI" id="CHEBI:78597"/>
        <dbReference type="ChEBI" id="CHEBI:83561"/>
        <dbReference type="EC" id="2.3.2.6"/>
    </reaction>
</comment>
<keyword evidence="17" id="KW-1185">Reference proteome</keyword>
<comment type="subcellular location">
    <subcellularLocation>
        <location evidence="1 15">Cytoplasm</location>
    </subcellularLocation>
</comment>
<comment type="similarity">
    <text evidence="9 15">Belongs to the L/F-transferase family.</text>
</comment>
<evidence type="ECO:0000256" key="5">
    <source>
        <dbReference type="ARBA" id="ARBA00050607"/>
    </source>
</evidence>